<dbReference type="EMBL" id="CP058910">
    <property type="protein sequence ID" value="QLH79297.1"/>
    <property type="molecule type" value="Genomic_DNA"/>
</dbReference>
<dbReference type="OrthoDB" id="306984at2157"/>
<feature type="transmembrane region" description="Helical" evidence="1">
    <location>
        <begin position="6"/>
        <end position="29"/>
    </location>
</feature>
<dbReference type="Proteomes" id="UP000509667">
    <property type="component" value="Chromosome"/>
</dbReference>
<keyword evidence="3" id="KW-1185">Reference proteome</keyword>
<proteinExistence type="predicted"/>
<keyword evidence="1" id="KW-0812">Transmembrane</keyword>
<gene>
    <name evidence="2" type="ORF">HZS55_19250</name>
</gene>
<dbReference type="KEGG" id="hrr:HZS55_19250"/>
<reference evidence="2 3" key="1">
    <citation type="submission" date="2020-07" db="EMBL/GenBank/DDBJ databases">
        <title>Halosimplex pelagicum sp. nov. and Halosimplex rubrum sp. nov., isolated from salted brown alga Laminaria, and emended description of the genus Halosimplex.</title>
        <authorList>
            <person name="Cui H."/>
        </authorList>
    </citation>
    <scope>NUCLEOTIDE SEQUENCE [LARGE SCALE GENOMIC DNA]</scope>
    <source>
        <strain evidence="2 3">R27</strain>
    </source>
</reference>
<keyword evidence="1" id="KW-0472">Membrane</keyword>
<accession>A0A7D5P2R7</accession>
<keyword evidence="1" id="KW-1133">Transmembrane helix</keyword>
<organism evidence="2 3">
    <name type="scientific">Halosimplex rubrum</name>
    <dbReference type="NCBI Taxonomy" id="869889"/>
    <lineage>
        <taxon>Archaea</taxon>
        <taxon>Methanobacteriati</taxon>
        <taxon>Methanobacteriota</taxon>
        <taxon>Stenosarchaea group</taxon>
        <taxon>Halobacteria</taxon>
        <taxon>Halobacteriales</taxon>
        <taxon>Haloarculaceae</taxon>
        <taxon>Halosimplex</taxon>
    </lineage>
</organism>
<dbReference type="AlphaFoldDB" id="A0A7D5P2R7"/>
<name>A0A7D5P2R7_9EURY</name>
<dbReference type="GeneID" id="56080047"/>
<sequence>MDRGRALVYAAAAVIVGVTVISGPAIGLVDLTTPRYDMSGLGEGDVTVDEIELPSSVAIDRGYRSQSYYLTVPDARIRIAAIDGKPTVAYGIDIPALGYSRSTTHFLSDGDTGWASLSLREDTLADDAVVADGYEGTLSLVLRDSDGKTVLANRTVPVEVSE</sequence>
<evidence type="ECO:0000313" key="3">
    <source>
        <dbReference type="Proteomes" id="UP000509667"/>
    </source>
</evidence>
<evidence type="ECO:0000256" key="1">
    <source>
        <dbReference type="SAM" id="Phobius"/>
    </source>
</evidence>
<dbReference type="RefSeq" id="WP_179909165.1">
    <property type="nucleotide sequence ID" value="NZ_CP058910.1"/>
</dbReference>
<protein>
    <submittedName>
        <fullName evidence="2">Uncharacterized protein</fullName>
    </submittedName>
</protein>
<evidence type="ECO:0000313" key="2">
    <source>
        <dbReference type="EMBL" id="QLH79297.1"/>
    </source>
</evidence>